<evidence type="ECO:0000313" key="3">
    <source>
        <dbReference type="Proteomes" id="UP000831327"/>
    </source>
</evidence>
<protein>
    <recommendedName>
        <fullName evidence="4">Ferrous iron transport protein A</fullName>
    </recommendedName>
</protein>
<organism evidence="2 3">
    <name type="scientific">Roseomonas fluvialis</name>
    <dbReference type="NCBI Taxonomy" id="1750527"/>
    <lineage>
        <taxon>Bacteria</taxon>
        <taxon>Pseudomonadati</taxon>
        <taxon>Pseudomonadota</taxon>
        <taxon>Alphaproteobacteria</taxon>
        <taxon>Acetobacterales</taxon>
        <taxon>Roseomonadaceae</taxon>
        <taxon>Roseomonas</taxon>
    </lineage>
</organism>
<dbReference type="RefSeq" id="WP_244459445.1">
    <property type="nucleotide sequence ID" value="NZ_AP025637.1"/>
</dbReference>
<evidence type="ECO:0008006" key="4">
    <source>
        <dbReference type="Google" id="ProtNLM"/>
    </source>
</evidence>
<feature type="region of interest" description="Disordered" evidence="1">
    <location>
        <begin position="86"/>
        <end position="108"/>
    </location>
</feature>
<sequence length="108" mass="11292">MLHATDASGSHANERCAVLIGGQRHATILRSALRGRFVIAGWPGLALGTRLHLILDRGRSVVQECEVIGATALGIELARVEGAAVPDGAADESVPLPQAEPAAPRRRT</sequence>
<evidence type="ECO:0000313" key="2">
    <source>
        <dbReference type="EMBL" id="BDG72234.1"/>
    </source>
</evidence>
<accession>A0ABM7Y334</accession>
<name>A0ABM7Y334_9PROT</name>
<reference evidence="2 3" key="1">
    <citation type="journal article" date="2016" name="Microbes Environ.">
        <title>Phylogenetically diverse aerobic anoxygenic phototrophic bacteria isolated from epilithic biofilms in Tama river, Japan.</title>
        <authorList>
            <person name="Hirose S."/>
            <person name="Matsuura K."/>
            <person name="Haruta S."/>
        </authorList>
    </citation>
    <scope>NUCLEOTIDE SEQUENCE [LARGE SCALE GENOMIC DNA]</scope>
    <source>
        <strain evidence="2 3">S08</strain>
    </source>
</reference>
<evidence type="ECO:0000256" key="1">
    <source>
        <dbReference type="SAM" id="MobiDB-lite"/>
    </source>
</evidence>
<proteinExistence type="predicted"/>
<dbReference type="EMBL" id="AP025637">
    <property type="protein sequence ID" value="BDG72234.1"/>
    <property type="molecule type" value="Genomic_DNA"/>
</dbReference>
<dbReference type="Proteomes" id="UP000831327">
    <property type="component" value="Chromosome"/>
</dbReference>
<gene>
    <name evidence="2" type="ORF">Rmf_21630</name>
</gene>
<keyword evidence="3" id="KW-1185">Reference proteome</keyword>